<dbReference type="OrthoDB" id="9812206at2"/>
<dbReference type="CDD" id="cd00564">
    <property type="entry name" value="TMP_TenI"/>
    <property type="match status" value="1"/>
</dbReference>
<evidence type="ECO:0000256" key="8">
    <source>
        <dbReference type="ARBA" id="ARBA00047883"/>
    </source>
</evidence>
<evidence type="ECO:0000256" key="7">
    <source>
        <dbReference type="ARBA" id="ARBA00047851"/>
    </source>
</evidence>
<name>A0A2T8HMX4_9SPHI</name>
<evidence type="ECO:0000313" key="13">
    <source>
        <dbReference type="EMBL" id="PVH26760.1"/>
    </source>
</evidence>
<dbReference type="EMBL" id="QDKG01000001">
    <property type="protein sequence ID" value="PVH26760.1"/>
    <property type="molecule type" value="Genomic_DNA"/>
</dbReference>
<feature type="binding site" evidence="9">
    <location>
        <position position="109"/>
    </location>
    <ligand>
        <name>4-amino-2-methyl-5-(diphosphooxymethyl)pyrimidine</name>
        <dbReference type="ChEBI" id="CHEBI:57841"/>
    </ligand>
</feature>
<comment type="caution">
    <text evidence="13">The sequence shown here is derived from an EMBL/GenBank/DDBJ whole genome shotgun (WGS) entry which is preliminary data.</text>
</comment>
<dbReference type="InterPro" id="IPR022998">
    <property type="entry name" value="ThiamineP_synth_TenI"/>
</dbReference>
<dbReference type="Proteomes" id="UP000245627">
    <property type="component" value="Unassembled WGS sequence"/>
</dbReference>
<evidence type="ECO:0000256" key="10">
    <source>
        <dbReference type="RuleBase" id="RU003826"/>
    </source>
</evidence>
<dbReference type="HAMAP" id="MF_00097">
    <property type="entry name" value="TMP_synthase"/>
    <property type="match status" value="1"/>
</dbReference>
<dbReference type="PANTHER" id="PTHR20857">
    <property type="entry name" value="THIAMINE-PHOSPHATE PYROPHOSPHORYLASE"/>
    <property type="match status" value="1"/>
</dbReference>
<dbReference type="GO" id="GO:0005737">
    <property type="term" value="C:cytoplasm"/>
    <property type="evidence" value="ECO:0007669"/>
    <property type="project" value="TreeGrafter"/>
</dbReference>
<feature type="binding site" evidence="9">
    <location>
        <begin position="38"/>
        <end position="42"/>
    </location>
    <ligand>
        <name>4-amino-2-methyl-5-(diphosphooxymethyl)pyrimidine</name>
        <dbReference type="ChEBI" id="CHEBI:57841"/>
    </ligand>
</feature>
<feature type="binding site" evidence="9">
    <location>
        <position position="90"/>
    </location>
    <ligand>
        <name>Mg(2+)</name>
        <dbReference type="ChEBI" id="CHEBI:18420"/>
    </ligand>
</feature>
<keyword evidence="5 9" id="KW-0784">Thiamine biosynthesis</keyword>
<comment type="caution">
    <text evidence="9">Lacks conserved residue(s) required for the propagation of feature annotation.</text>
</comment>
<dbReference type="InterPro" id="IPR036206">
    <property type="entry name" value="ThiamineP_synth_sf"/>
</dbReference>
<proteinExistence type="inferred from homology"/>
<keyword evidence="4 9" id="KW-0460">Magnesium</keyword>
<organism evidence="13 14">
    <name type="scientific">Sphingobacterium corticibacter</name>
    <dbReference type="NCBI Taxonomy" id="2171749"/>
    <lineage>
        <taxon>Bacteria</taxon>
        <taxon>Pseudomonadati</taxon>
        <taxon>Bacteroidota</taxon>
        <taxon>Sphingobacteriia</taxon>
        <taxon>Sphingobacteriales</taxon>
        <taxon>Sphingobacteriaceae</taxon>
        <taxon>Sphingobacterium</taxon>
    </lineage>
</organism>
<keyword evidence="3 9" id="KW-0479">Metal-binding</keyword>
<comment type="catalytic activity">
    <reaction evidence="7 9 10">
        <text>2-(2-carboxy-4-methylthiazol-5-yl)ethyl phosphate + 4-amino-2-methyl-5-(diphosphooxymethyl)pyrimidine + 2 H(+) = thiamine phosphate + CO2 + diphosphate</text>
        <dbReference type="Rhea" id="RHEA:47848"/>
        <dbReference type="ChEBI" id="CHEBI:15378"/>
        <dbReference type="ChEBI" id="CHEBI:16526"/>
        <dbReference type="ChEBI" id="CHEBI:33019"/>
        <dbReference type="ChEBI" id="CHEBI:37575"/>
        <dbReference type="ChEBI" id="CHEBI:57841"/>
        <dbReference type="ChEBI" id="CHEBI:62890"/>
        <dbReference type="EC" id="2.5.1.3"/>
    </reaction>
</comment>
<comment type="similarity">
    <text evidence="9 10">Belongs to the thiamine-phosphate synthase family.</text>
</comment>
<dbReference type="GO" id="GO:0000287">
    <property type="term" value="F:magnesium ion binding"/>
    <property type="evidence" value="ECO:0007669"/>
    <property type="project" value="UniProtKB-UniRule"/>
</dbReference>
<dbReference type="AlphaFoldDB" id="A0A2T8HMX4"/>
<evidence type="ECO:0000256" key="6">
    <source>
        <dbReference type="ARBA" id="ARBA00047334"/>
    </source>
</evidence>
<evidence type="ECO:0000256" key="3">
    <source>
        <dbReference type="ARBA" id="ARBA00022723"/>
    </source>
</evidence>
<comment type="catalytic activity">
    <reaction evidence="6 9 10">
        <text>4-methyl-5-(2-phosphooxyethyl)-thiazole + 4-amino-2-methyl-5-(diphosphooxymethyl)pyrimidine + H(+) = thiamine phosphate + diphosphate</text>
        <dbReference type="Rhea" id="RHEA:22328"/>
        <dbReference type="ChEBI" id="CHEBI:15378"/>
        <dbReference type="ChEBI" id="CHEBI:33019"/>
        <dbReference type="ChEBI" id="CHEBI:37575"/>
        <dbReference type="ChEBI" id="CHEBI:57841"/>
        <dbReference type="ChEBI" id="CHEBI:58296"/>
        <dbReference type="EC" id="2.5.1.3"/>
    </reaction>
</comment>
<dbReference type="Pfam" id="PF02581">
    <property type="entry name" value="TMP-TENI"/>
    <property type="match status" value="1"/>
</dbReference>
<comment type="function">
    <text evidence="9">Condenses 4-methyl-5-(beta-hydroxyethyl)thiazole monophosphate (THZ-P) and 2-methyl-4-amino-5-hydroxymethyl pyrimidine pyrophosphate (HMP-PP) to form thiamine monophosphate (TMP).</text>
</comment>
<comment type="pathway">
    <text evidence="1 9 11">Cofactor biosynthesis; thiamine diphosphate biosynthesis; thiamine phosphate from 4-amino-2-methyl-5-diphosphomethylpyrimidine and 4-methyl-5-(2-phosphoethyl)-thiazole: step 1/1.</text>
</comment>
<keyword evidence="14" id="KW-1185">Reference proteome</keyword>
<gene>
    <name evidence="9 13" type="primary">thiE</name>
    <name evidence="13" type="ORF">DC487_03910</name>
</gene>
<feature type="binding site" evidence="9">
    <location>
        <position position="138"/>
    </location>
    <ligand>
        <name>4-amino-2-methyl-5-(diphosphooxymethyl)pyrimidine</name>
        <dbReference type="ChEBI" id="CHEBI:57841"/>
    </ligand>
</feature>
<feature type="domain" description="Thiamine phosphate synthase/TenI" evidence="12">
    <location>
        <begin position="17"/>
        <end position="193"/>
    </location>
</feature>
<comment type="catalytic activity">
    <reaction evidence="8 9 10">
        <text>2-[(2R,5Z)-2-carboxy-4-methylthiazol-5(2H)-ylidene]ethyl phosphate + 4-amino-2-methyl-5-(diphosphooxymethyl)pyrimidine + 2 H(+) = thiamine phosphate + CO2 + diphosphate</text>
        <dbReference type="Rhea" id="RHEA:47844"/>
        <dbReference type="ChEBI" id="CHEBI:15378"/>
        <dbReference type="ChEBI" id="CHEBI:16526"/>
        <dbReference type="ChEBI" id="CHEBI:33019"/>
        <dbReference type="ChEBI" id="CHEBI:37575"/>
        <dbReference type="ChEBI" id="CHEBI:57841"/>
        <dbReference type="ChEBI" id="CHEBI:62899"/>
        <dbReference type="EC" id="2.5.1.3"/>
    </reaction>
</comment>
<dbReference type="InterPro" id="IPR034291">
    <property type="entry name" value="TMP_synthase"/>
</dbReference>
<dbReference type="Gene3D" id="3.20.20.70">
    <property type="entry name" value="Aldolase class I"/>
    <property type="match status" value="1"/>
</dbReference>
<feature type="binding site" evidence="9">
    <location>
        <position position="172"/>
    </location>
    <ligand>
        <name>2-[(2R,5Z)-2-carboxy-4-methylthiazol-5(2H)-ylidene]ethyl phosphate</name>
        <dbReference type="ChEBI" id="CHEBI:62899"/>
    </ligand>
</feature>
<evidence type="ECO:0000313" key="14">
    <source>
        <dbReference type="Proteomes" id="UP000245627"/>
    </source>
</evidence>
<protein>
    <recommendedName>
        <fullName evidence="9">Thiamine-phosphate synthase</fullName>
        <shortName evidence="9">TP synthase</shortName>
        <shortName evidence="9">TPS</shortName>
        <ecNumber evidence="9">2.5.1.3</ecNumber>
    </recommendedName>
    <alternativeName>
        <fullName evidence="9">Thiamine-phosphate pyrophosphorylase</fullName>
        <shortName evidence="9">TMP pyrophosphorylase</shortName>
        <shortName evidence="9">TMP-PPase</shortName>
    </alternativeName>
</protein>
<evidence type="ECO:0000256" key="11">
    <source>
        <dbReference type="RuleBase" id="RU004253"/>
    </source>
</evidence>
<accession>A0A2T8HMX4</accession>
<dbReference type="GO" id="GO:0009229">
    <property type="term" value="P:thiamine diphosphate biosynthetic process"/>
    <property type="evidence" value="ECO:0007669"/>
    <property type="project" value="UniProtKB-UniRule"/>
</dbReference>
<evidence type="ECO:0000256" key="2">
    <source>
        <dbReference type="ARBA" id="ARBA00022679"/>
    </source>
</evidence>
<keyword evidence="2 9" id="KW-0808">Transferase</keyword>
<dbReference type="GO" id="GO:0004789">
    <property type="term" value="F:thiamine-phosphate diphosphorylase activity"/>
    <property type="evidence" value="ECO:0007669"/>
    <property type="project" value="UniProtKB-UniRule"/>
</dbReference>
<dbReference type="RefSeq" id="WP_116774619.1">
    <property type="nucleotide sequence ID" value="NZ_QDKG01000001.1"/>
</dbReference>
<reference evidence="13 14" key="1">
    <citation type="submission" date="2018-04" db="EMBL/GenBank/DDBJ databases">
        <title>Sphingobacterium cortibacter sp. nov.</title>
        <authorList>
            <person name="Li Y."/>
        </authorList>
    </citation>
    <scope>NUCLEOTIDE SEQUENCE [LARGE SCALE GENOMIC DNA]</scope>
    <source>
        <strain evidence="13 14">2c-3</strain>
    </source>
</reference>
<dbReference type="PANTHER" id="PTHR20857:SF15">
    <property type="entry name" value="THIAMINE-PHOSPHATE SYNTHASE"/>
    <property type="match status" value="1"/>
</dbReference>
<feature type="binding site" evidence="9">
    <location>
        <position position="70"/>
    </location>
    <ligand>
        <name>4-amino-2-methyl-5-(diphosphooxymethyl)pyrimidine</name>
        <dbReference type="ChEBI" id="CHEBI:57841"/>
    </ligand>
</feature>
<dbReference type="SUPFAM" id="SSF51391">
    <property type="entry name" value="Thiamin phosphate synthase"/>
    <property type="match status" value="1"/>
</dbReference>
<feature type="binding site" evidence="9">
    <location>
        <position position="71"/>
    </location>
    <ligand>
        <name>Mg(2+)</name>
        <dbReference type="ChEBI" id="CHEBI:18420"/>
    </ligand>
</feature>
<sequence length="210" mass="23090">MIKASTYPKIQYISQGDTLAEQLQNIRQALDAGADWIQIRWKQPKDVAFLKFCTAVKNHCASYQAICLLNDHVDTARATDVDGVHLGLTDMPVDDARALLGADKIIGGTANTVADILQRIEERCDYIGLGPWRFTSTKQKLSPILGLEGFTQIMQYLQQLAKDVPPIYAIGGIQLEDIPTLHGLGIHGVAVSTLITEQPQHITSIKSILQ</sequence>
<comment type="cofactor">
    <cofactor evidence="9">
        <name>Mg(2+)</name>
        <dbReference type="ChEBI" id="CHEBI:18420"/>
    </cofactor>
    <text evidence="9">Binds 1 Mg(2+) ion per subunit.</text>
</comment>
<evidence type="ECO:0000256" key="1">
    <source>
        <dbReference type="ARBA" id="ARBA00005165"/>
    </source>
</evidence>
<evidence type="ECO:0000259" key="12">
    <source>
        <dbReference type="Pfam" id="PF02581"/>
    </source>
</evidence>
<evidence type="ECO:0000256" key="5">
    <source>
        <dbReference type="ARBA" id="ARBA00022977"/>
    </source>
</evidence>
<evidence type="ECO:0000256" key="9">
    <source>
        <dbReference type="HAMAP-Rule" id="MF_00097"/>
    </source>
</evidence>
<feature type="binding site" evidence="9">
    <location>
        <begin position="135"/>
        <end position="137"/>
    </location>
    <ligand>
        <name>2-[(2R,5Z)-2-carboxy-4-methylthiazol-5(2H)-ylidene]ethyl phosphate</name>
        <dbReference type="ChEBI" id="CHEBI:62899"/>
    </ligand>
</feature>
<dbReference type="EC" id="2.5.1.3" evidence="9"/>
<dbReference type="NCBIfam" id="TIGR00693">
    <property type="entry name" value="thiE"/>
    <property type="match status" value="1"/>
</dbReference>
<dbReference type="InterPro" id="IPR013785">
    <property type="entry name" value="Aldolase_TIM"/>
</dbReference>
<dbReference type="GO" id="GO:0009228">
    <property type="term" value="P:thiamine biosynthetic process"/>
    <property type="evidence" value="ECO:0007669"/>
    <property type="project" value="UniProtKB-KW"/>
</dbReference>
<evidence type="ECO:0000256" key="4">
    <source>
        <dbReference type="ARBA" id="ARBA00022842"/>
    </source>
</evidence>
<dbReference type="UniPathway" id="UPA00060">
    <property type="reaction ID" value="UER00141"/>
</dbReference>